<keyword evidence="1" id="KW-1133">Transmembrane helix</keyword>
<dbReference type="Proteomes" id="UP000562045">
    <property type="component" value="Unassembled WGS sequence"/>
</dbReference>
<sequence>MQQEWTPTEPELDALVRATARHHWRAVAIPGSVLVVGIGFVAAALSGGGLGLLLLAVGALWLGWSGYSALRGAREVLGTAYPVGTTVSAEATDDGLVLHTARGRAEFAWERFGRPRLGPVVLIARDRVTKRWLMVPRQLFPEAWLDRVGAAARDA</sequence>
<accession>A0A7Y9ZJM5</accession>
<evidence type="ECO:0008006" key="4">
    <source>
        <dbReference type="Google" id="ProtNLM"/>
    </source>
</evidence>
<feature type="transmembrane region" description="Helical" evidence="1">
    <location>
        <begin position="26"/>
        <end position="45"/>
    </location>
</feature>
<comment type="caution">
    <text evidence="2">The sequence shown here is derived from an EMBL/GenBank/DDBJ whole genome shotgun (WGS) entry which is preliminary data.</text>
</comment>
<feature type="transmembrane region" description="Helical" evidence="1">
    <location>
        <begin position="51"/>
        <end position="70"/>
    </location>
</feature>
<evidence type="ECO:0000313" key="3">
    <source>
        <dbReference type="Proteomes" id="UP000562045"/>
    </source>
</evidence>
<name>A0A7Y9ZJM5_9ACTN</name>
<evidence type="ECO:0000313" key="2">
    <source>
        <dbReference type="EMBL" id="NYI45558.1"/>
    </source>
</evidence>
<dbReference type="AlphaFoldDB" id="A0A7Y9ZJM5"/>
<dbReference type="RefSeq" id="WP_179649167.1">
    <property type="nucleotide sequence ID" value="NZ_JACBZM010000001.1"/>
</dbReference>
<gene>
    <name evidence="2" type="ORF">BJ993_002638</name>
</gene>
<evidence type="ECO:0000256" key="1">
    <source>
        <dbReference type="SAM" id="Phobius"/>
    </source>
</evidence>
<proteinExistence type="predicted"/>
<protein>
    <recommendedName>
        <fullName evidence="4">YcxB-like protein domain-containing protein</fullName>
    </recommendedName>
</protein>
<keyword evidence="1" id="KW-0472">Membrane</keyword>
<reference evidence="2 3" key="1">
    <citation type="submission" date="2020-07" db="EMBL/GenBank/DDBJ databases">
        <title>Sequencing the genomes of 1000 actinobacteria strains.</title>
        <authorList>
            <person name="Klenk H.-P."/>
        </authorList>
    </citation>
    <scope>NUCLEOTIDE SEQUENCE [LARGE SCALE GENOMIC DNA]</scope>
    <source>
        <strain evidence="2 3">DSM 15131</strain>
    </source>
</reference>
<dbReference type="EMBL" id="JACBZM010000001">
    <property type="protein sequence ID" value="NYI45558.1"/>
    <property type="molecule type" value="Genomic_DNA"/>
</dbReference>
<organism evidence="2 3">
    <name type="scientific">Nocardioides aromaticivorans</name>
    <dbReference type="NCBI Taxonomy" id="200618"/>
    <lineage>
        <taxon>Bacteria</taxon>
        <taxon>Bacillati</taxon>
        <taxon>Actinomycetota</taxon>
        <taxon>Actinomycetes</taxon>
        <taxon>Propionibacteriales</taxon>
        <taxon>Nocardioidaceae</taxon>
        <taxon>Nocardioides</taxon>
    </lineage>
</organism>
<keyword evidence="1" id="KW-0812">Transmembrane</keyword>